<dbReference type="AlphaFoldDB" id="A0A0F9BEI3"/>
<reference evidence="1" key="1">
    <citation type="journal article" date="2015" name="Nature">
        <title>Complex archaea that bridge the gap between prokaryotes and eukaryotes.</title>
        <authorList>
            <person name="Spang A."/>
            <person name="Saw J.H."/>
            <person name="Jorgensen S.L."/>
            <person name="Zaremba-Niedzwiedzka K."/>
            <person name="Martijn J."/>
            <person name="Lind A.E."/>
            <person name="van Eijk R."/>
            <person name="Schleper C."/>
            <person name="Guy L."/>
            <person name="Ettema T.J."/>
        </authorList>
    </citation>
    <scope>NUCLEOTIDE SEQUENCE</scope>
</reference>
<gene>
    <name evidence="1" type="ORF">LCGC14_2736980</name>
</gene>
<feature type="non-terminal residue" evidence="1">
    <location>
        <position position="1"/>
    </location>
</feature>
<accession>A0A0F9BEI3</accession>
<proteinExistence type="predicted"/>
<evidence type="ECO:0000313" key="1">
    <source>
        <dbReference type="EMBL" id="KKK89054.1"/>
    </source>
</evidence>
<organism evidence="1">
    <name type="scientific">marine sediment metagenome</name>
    <dbReference type="NCBI Taxonomy" id="412755"/>
    <lineage>
        <taxon>unclassified sequences</taxon>
        <taxon>metagenomes</taxon>
        <taxon>ecological metagenomes</taxon>
    </lineage>
</organism>
<protein>
    <submittedName>
        <fullName evidence="1">Uncharacterized protein</fullName>
    </submittedName>
</protein>
<comment type="caution">
    <text evidence="1">The sequence shown here is derived from an EMBL/GenBank/DDBJ whole genome shotgun (WGS) entry which is preliminary data.</text>
</comment>
<name>A0A0F9BEI3_9ZZZZ</name>
<dbReference type="EMBL" id="LAZR01049688">
    <property type="protein sequence ID" value="KKK89054.1"/>
    <property type="molecule type" value="Genomic_DNA"/>
</dbReference>
<sequence length="176" mass="20209">VFTPPAVITVSPLLYRGDGCEVACDKCCYFSYNFWAGCEPHPKTAEMFDITINDRLVKPTFIEPHIKRSCPHRIERGCGIHDINPIHCRMPHMKFKQVRSKVYITKEQFGRNWALGCPVEFEAYGLKAYNEDIDRLNRVKGVAEYFGIETAIDRVIDMVSKRGHGIVWPNYQPSLA</sequence>